<dbReference type="InterPro" id="IPR004381">
    <property type="entry name" value="Glycerate_kinase"/>
</dbReference>
<dbReference type="InterPro" id="IPR036129">
    <property type="entry name" value="Glycerate_kinase_sf"/>
</dbReference>
<feature type="coiled-coil region" evidence="5">
    <location>
        <begin position="353"/>
        <end position="380"/>
    </location>
</feature>
<dbReference type="GO" id="GO:0031388">
    <property type="term" value="P:organic acid phosphorylation"/>
    <property type="evidence" value="ECO:0007669"/>
    <property type="project" value="UniProtKB-UniRule"/>
</dbReference>
<dbReference type="OrthoDB" id="9774290at2"/>
<name>A0A1H0VMC9_9BACI</name>
<dbReference type="InterPro" id="IPR018197">
    <property type="entry name" value="Glycerate_kinase_RE-like"/>
</dbReference>
<dbReference type="NCBIfam" id="TIGR00045">
    <property type="entry name" value="glycerate kinase"/>
    <property type="match status" value="1"/>
</dbReference>
<dbReference type="GO" id="GO:0008887">
    <property type="term" value="F:glycerate kinase activity"/>
    <property type="evidence" value="ECO:0007669"/>
    <property type="project" value="UniProtKB-UniRule"/>
</dbReference>
<accession>A0A1H0VMC9</accession>
<comment type="similarity">
    <text evidence="1 4">Belongs to the glycerate kinase type-1 family.</text>
</comment>
<proteinExistence type="inferred from homology"/>
<keyword evidence="3 4" id="KW-0418">Kinase</keyword>
<dbReference type="PANTHER" id="PTHR21599">
    <property type="entry name" value="GLYCERATE KINASE"/>
    <property type="match status" value="1"/>
</dbReference>
<dbReference type="PANTHER" id="PTHR21599:SF0">
    <property type="entry name" value="GLYCERATE KINASE"/>
    <property type="match status" value="1"/>
</dbReference>
<evidence type="ECO:0000313" key="7">
    <source>
        <dbReference type="Proteomes" id="UP000199159"/>
    </source>
</evidence>
<evidence type="ECO:0000256" key="3">
    <source>
        <dbReference type="ARBA" id="ARBA00022777"/>
    </source>
</evidence>
<gene>
    <name evidence="6" type="ORF">SAMN05216565_10768</name>
</gene>
<evidence type="ECO:0000313" key="6">
    <source>
        <dbReference type="EMBL" id="SDP79484.1"/>
    </source>
</evidence>
<dbReference type="RefSeq" id="WP_090855673.1">
    <property type="nucleotide sequence ID" value="NZ_FNJU01000007.1"/>
</dbReference>
<dbReference type="Pfam" id="PF02595">
    <property type="entry name" value="Gly_kinase"/>
    <property type="match status" value="1"/>
</dbReference>
<keyword evidence="2 4" id="KW-0808">Transferase</keyword>
<sequence length="392" mass="41913">MKIVVAPDSFKGSLTALQVGKIIQKALIKNIPDVQVEINPMADGGEGTLETLLFATNGKRFQVTSPGPLMKHVATEYGVLGDGKTAVIEIAAISGLPMVPIDKRNPLNTSTYGIGDVILKAAKDGYREFIVCLGGSSTNDGGLGMLQALGVQFLEENNKEVPPVGGSIYNVKKVDFKTLNPIIKDCHFRIASDVDSPLCGENGATYIFGPQKGVREEHLEEYDQAMYRYASLIEGHVGRDVQSIPGAGAAGGLGFAFLLLNAKIESGSKIVADATDLKGKMKDADFAITGEGQSDHQTLFGKVPSFVAELANEAGIKTILLSGSLGKGYEELYNHFISCHSITTGPMALEECMKNAEALLANAARNIACLLKEISDVRTRQRIIQSKMKNHV</sequence>
<evidence type="ECO:0000256" key="2">
    <source>
        <dbReference type="ARBA" id="ARBA00022679"/>
    </source>
</evidence>
<protein>
    <submittedName>
        <fullName evidence="6">Glycerate kinase</fullName>
    </submittedName>
</protein>
<evidence type="ECO:0000256" key="5">
    <source>
        <dbReference type="SAM" id="Coils"/>
    </source>
</evidence>
<dbReference type="SUPFAM" id="SSF110738">
    <property type="entry name" value="Glycerate kinase I"/>
    <property type="match status" value="1"/>
</dbReference>
<dbReference type="Proteomes" id="UP000199159">
    <property type="component" value="Unassembled WGS sequence"/>
</dbReference>
<keyword evidence="7" id="KW-1185">Reference proteome</keyword>
<dbReference type="InterPro" id="IPR018193">
    <property type="entry name" value="Glyc_kinase_flavodox-like_fold"/>
</dbReference>
<dbReference type="PIRSF" id="PIRSF006078">
    <property type="entry name" value="GlxK"/>
    <property type="match status" value="1"/>
</dbReference>
<dbReference type="AlphaFoldDB" id="A0A1H0VMC9"/>
<dbReference type="Gene3D" id="3.90.1510.10">
    <property type="entry name" value="Glycerate kinase, domain 2"/>
    <property type="match status" value="1"/>
</dbReference>
<dbReference type="EMBL" id="FNJU01000007">
    <property type="protein sequence ID" value="SDP79484.1"/>
    <property type="molecule type" value="Genomic_DNA"/>
</dbReference>
<evidence type="ECO:0000256" key="1">
    <source>
        <dbReference type="ARBA" id="ARBA00006284"/>
    </source>
</evidence>
<dbReference type="STRING" id="930152.SAMN05216565_10768"/>
<reference evidence="7" key="1">
    <citation type="submission" date="2016-10" db="EMBL/GenBank/DDBJ databases">
        <authorList>
            <person name="Varghese N."/>
            <person name="Submissions S."/>
        </authorList>
    </citation>
    <scope>NUCLEOTIDE SEQUENCE [LARGE SCALE GENOMIC DNA]</scope>
    <source>
        <strain evidence="7">IBRC-M10078</strain>
    </source>
</reference>
<evidence type="ECO:0000256" key="4">
    <source>
        <dbReference type="PIRNR" id="PIRNR006078"/>
    </source>
</evidence>
<organism evidence="6 7">
    <name type="scientific">Litchfieldia salsa</name>
    <dbReference type="NCBI Taxonomy" id="930152"/>
    <lineage>
        <taxon>Bacteria</taxon>
        <taxon>Bacillati</taxon>
        <taxon>Bacillota</taxon>
        <taxon>Bacilli</taxon>
        <taxon>Bacillales</taxon>
        <taxon>Bacillaceae</taxon>
        <taxon>Litchfieldia</taxon>
    </lineage>
</organism>
<keyword evidence="5" id="KW-0175">Coiled coil</keyword>
<dbReference type="Gene3D" id="3.40.50.10350">
    <property type="entry name" value="Glycerate kinase, domain 1"/>
    <property type="match status" value="1"/>
</dbReference>